<keyword evidence="2" id="KW-1003">Cell membrane</keyword>
<dbReference type="AlphaFoldDB" id="A0A1D7QKS2"/>
<keyword evidence="3" id="KW-0732">Signal</keyword>
<feature type="lipid moiety-binding region" description="S-diacylglycerol cysteine" evidence="8">
    <location>
        <position position="23"/>
    </location>
</feature>
<reference evidence="9 10" key="1">
    <citation type="submission" date="2016-08" db="EMBL/GenBank/DDBJ databases">
        <authorList>
            <person name="Seilhamer J.J."/>
        </authorList>
    </citation>
    <scope>NUCLEOTIDE SEQUENCE [LARGE SCALE GENOMIC DNA]</scope>
    <source>
        <strain evidence="9 10">DX4</strain>
    </source>
</reference>
<gene>
    <name evidence="9" type="primary">metQ</name>
    <name evidence="9" type="ORF">BFS30_20015</name>
</gene>
<dbReference type="OrthoDB" id="9812878at2"/>
<accession>A0A1D7QKS2</accession>
<comment type="subcellular location">
    <subcellularLocation>
        <location evidence="1">Cell membrane</location>
        <topology evidence="1">Lipid-anchor</topology>
    </subcellularLocation>
</comment>
<evidence type="ECO:0000256" key="7">
    <source>
        <dbReference type="PIRNR" id="PIRNR002854"/>
    </source>
</evidence>
<dbReference type="NCBIfam" id="NF008285">
    <property type="entry name" value="PRK11063.1"/>
    <property type="match status" value="1"/>
</dbReference>
<proteinExistence type="inferred from homology"/>
<dbReference type="GO" id="GO:0015821">
    <property type="term" value="P:methionine transport"/>
    <property type="evidence" value="ECO:0007669"/>
    <property type="project" value="UniProtKB-ARBA"/>
</dbReference>
<dbReference type="Pfam" id="PF03180">
    <property type="entry name" value="Lipoprotein_9"/>
    <property type="match status" value="1"/>
</dbReference>
<evidence type="ECO:0000256" key="8">
    <source>
        <dbReference type="PIRSR" id="PIRSR002854-1"/>
    </source>
</evidence>
<organism evidence="9 10">
    <name type="scientific">Pedobacter steynii</name>
    <dbReference type="NCBI Taxonomy" id="430522"/>
    <lineage>
        <taxon>Bacteria</taxon>
        <taxon>Pseudomonadati</taxon>
        <taxon>Bacteroidota</taxon>
        <taxon>Sphingobacteriia</taxon>
        <taxon>Sphingobacteriales</taxon>
        <taxon>Sphingobacteriaceae</taxon>
        <taxon>Pedobacter</taxon>
    </lineage>
</organism>
<keyword evidence="4" id="KW-0472">Membrane</keyword>
<dbReference type="KEGG" id="psty:BFS30_20015"/>
<dbReference type="Proteomes" id="UP000094313">
    <property type="component" value="Chromosome"/>
</dbReference>
<evidence type="ECO:0000256" key="6">
    <source>
        <dbReference type="ARBA" id="ARBA00023288"/>
    </source>
</evidence>
<dbReference type="EMBL" id="CP017141">
    <property type="protein sequence ID" value="AOM79250.1"/>
    <property type="molecule type" value="Genomic_DNA"/>
</dbReference>
<evidence type="ECO:0000256" key="5">
    <source>
        <dbReference type="ARBA" id="ARBA00023139"/>
    </source>
</evidence>
<keyword evidence="5" id="KW-0564">Palmitate</keyword>
<keyword evidence="6 7" id="KW-0449">Lipoprotein</keyword>
<sequence length="273" mass="29962">MNIKTKFFATLTILTTSILLFSCGGGAKKDDPNHIKVGVESGPEYSLAEAAKKVAKDKYGLEVELVQFNDYVMPNEALHQGDIDANVFQNKPYLDVQTKQRGYKFAIVGNTFVYPLAGYSKKIKSLKELKDESTVIIPNDATNGGRSLLLLQKFGLLKLKDGVGLLPTVNDIIENPRKLKILELEAPQLPRALDDQNVTIAIINNTFAAPVGLSPEKDGLFVEDKDSPYVNAIVAREDNKSAEKVLKFVKAYQSAEVEQAASKEFKGGAIKGW</sequence>
<evidence type="ECO:0000313" key="10">
    <source>
        <dbReference type="Proteomes" id="UP000094313"/>
    </source>
</evidence>
<dbReference type="NCBIfam" id="TIGR00363">
    <property type="entry name" value="MetQ/NlpA family lipoprotein"/>
    <property type="match status" value="1"/>
</dbReference>
<evidence type="ECO:0000256" key="1">
    <source>
        <dbReference type="ARBA" id="ARBA00004193"/>
    </source>
</evidence>
<comment type="similarity">
    <text evidence="7">Belongs to the nlpA lipoprotein family.</text>
</comment>
<dbReference type="Gene3D" id="3.40.190.10">
    <property type="entry name" value="Periplasmic binding protein-like II"/>
    <property type="match status" value="2"/>
</dbReference>
<dbReference type="FunFam" id="3.40.190.10:FF:000016">
    <property type="entry name" value="Lipoprotein"/>
    <property type="match status" value="1"/>
</dbReference>
<evidence type="ECO:0000256" key="4">
    <source>
        <dbReference type="ARBA" id="ARBA00023136"/>
    </source>
</evidence>
<name>A0A1D7QKS2_9SPHI</name>
<keyword evidence="10" id="KW-1185">Reference proteome</keyword>
<dbReference type="PANTHER" id="PTHR30429:SF1">
    <property type="entry name" value="D-METHIONINE-BINDING LIPOPROTEIN METQ-RELATED"/>
    <property type="match status" value="1"/>
</dbReference>
<dbReference type="CDD" id="cd13598">
    <property type="entry name" value="PBP2_lipoprotein_IlpA_like"/>
    <property type="match status" value="1"/>
</dbReference>
<evidence type="ECO:0000256" key="3">
    <source>
        <dbReference type="ARBA" id="ARBA00022729"/>
    </source>
</evidence>
<dbReference type="GO" id="GO:0005886">
    <property type="term" value="C:plasma membrane"/>
    <property type="evidence" value="ECO:0007669"/>
    <property type="project" value="UniProtKB-SubCell"/>
</dbReference>
<dbReference type="RefSeq" id="WP_069380913.1">
    <property type="nucleotide sequence ID" value="NZ_CP017141.1"/>
</dbReference>
<dbReference type="SUPFAM" id="SSF53850">
    <property type="entry name" value="Periplasmic binding protein-like II"/>
    <property type="match status" value="1"/>
</dbReference>
<dbReference type="PANTHER" id="PTHR30429">
    <property type="entry name" value="D-METHIONINE-BINDING LIPOPROTEIN METQ"/>
    <property type="match status" value="1"/>
</dbReference>
<dbReference type="PIRSF" id="PIRSF002854">
    <property type="entry name" value="MetQ"/>
    <property type="match status" value="1"/>
</dbReference>
<dbReference type="InterPro" id="IPR004872">
    <property type="entry name" value="Lipoprotein_NlpA"/>
</dbReference>
<protein>
    <recommendedName>
        <fullName evidence="7">Lipoprotein</fullName>
    </recommendedName>
</protein>
<evidence type="ECO:0000313" key="9">
    <source>
        <dbReference type="EMBL" id="AOM79250.1"/>
    </source>
</evidence>
<evidence type="ECO:0000256" key="2">
    <source>
        <dbReference type="ARBA" id="ARBA00022475"/>
    </source>
</evidence>
<dbReference type="PROSITE" id="PS51257">
    <property type="entry name" value="PROKAR_LIPOPROTEIN"/>
    <property type="match status" value="1"/>
</dbReference>